<keyword evidence="9 12" id="KW-0472">Membrane</keyword>
<evidence type="ECO:0000313" key="14">
    <source>
        <dbReference type="Proteomes" id="UP000270616"/>
    </source>
</evidence>
<comment type="subcellular location">
    <subcellularLocation>
        <location evidence="1">Membrane</location>
        <topology evidence="1">Multi-pass membrane protein</topology>
    </subcellularLocation>
</comment>
<feature type="transmembrane region" description="Helical" evidence="12">
    <location>
        <begin position="187"/>
        <end position="206"/>
    </location>
</feature>
<keyword evidence="3 12" id="KW-0812">Transmembrane</keyword>
<proteinExistence type="predicted"/>
<feature type="transmembrane region" description="Helical" evidence="12">
    <location>
        <begin position="115"/>
        <end position="134"/>
    </location>
</feature>
<feature type="transmembrane region" description="Helical" evidence="12">
    <location>
        <begin position="29"/>
        <end position="48"/>
    </location>
</feature>
<evidence type="ECO:0000256" key="4">
    <source>
        <dbReference type="ARBA" id="ARBA00022723"/>
    </source>
</evidence>
<feature type="transmembrane region" description="Helical" evidence="12">
    <location>
        <begin position="140"/>
        <end position="161"/>
    </location>
</feature>
<reference evidence="13 14" key="1">
    <citation type="submission" date="2018-10" db="EMBL/GenBank/DDBJ databases">
        <title>Kocuria sp. M5W7-7, whole genome shotgun sequence.</title>
        <authorList>
            <person name="Tuo L."/>
        </authorList>
    </citation>
    <scope>NUCLEOTIDE SEQUENCE [LARGE SCALE GENOMIC DNA]</scope>
    <source>
        <strain evidence="13 14">M5W7-7</strain>
    </source>
</reference>
<dbReference type="PANTHER" id="PTHR35457:SF1">
    <property type="entry name" value="HEME A SYNTHASE"/>
    <property type="match status" value="1"/>
</dbReference>
<dbReference type="EMBL" id="RKMF01000005">
    <property type="protein sequence ID" value="ROZ63856.1"/>
    <property type="molecule type" value="Genomic_DNA"/>
</dbReference>
<protein>
    <submittedName>
        <fullName evidence="13">Heme A synthase</fullName>
    </submittedName>
</protein>
<organism evidence="13 14">
    <name type="scientific">Kocuria soli</name>
    <dbReference type="NCBI Taxonomy" id="2485125"/>
    <lineage>
        <taxon>Bacteria</taxon>
        <taxon>Bacillati</taxon>
        <taxon>Actinomycetota</taxon>
        <taxon>Actinomycetes</taxon>
        <taxon>Micrococcales</taxon>
        <taxon>Micrococcaceae</taxon>
        <taxon>Kocuria</taxon>
    </lineage>
</organism>
<evidence type="ECO:0000313" key="13">
    <source>
        <dbReference type="EMBL" id="ROZ63856.1"/>
    </source>
</evidence>
<evidence type="ECO:0000256" key="10">
    <source>
        <dbReference type="ARBA" id="ARBA00023157"/>
    </source>
</evidence>
<feature type="transmembrane region" description="Helical" evidence="12">
    <location>
        <begin position="294"/>
        <end position="315"/>
    </location>
</feature>
<name>A0A3N3ZRF4_9MICC</name>
<dbReference type="GO" id="GO:0006784">
    <property type="term" value="P:heme A biosynthetic process"/>
    <property type="evidence" value="ECO:0007669"/>
    <property type="project" value="InterPro"/>
</dbReference>
<evidence type="ECO:0000256" key="5">
    <source>
        <dbReference type="ARBA" id="ARBA00022989"/>
    </source>
</evidence>
<keyword evidence="8" id="KW-0350">Heme biosynthesis</keyword>
<comment type="pathway">
    <text evidence="11">Porphyrin-containing compound metabolism.</text>
</comment>
<dbReference type="GO" id="GO:0016491">
    <property type="term" value="F:oxidoreductase activity"/>
    <property type="evidence" value="ECO:0007669"/>
    <property type="project" value="UniProtKB-KW"/>
</dbReference>
<dbReference type="InterPro" id="IPR050450">
    <property type="entry name" value="COX15/CtaA_HemeA_synthase"/>
</dbReference>
<keyword evidence="10" id="KW-1015">Disulfide bond</keyword>
<evidence type="ECO:0000256" key="11">
    <source>
        <dbReference type="ARBA" id="ARBA00023444"/>
    </source>
</evidence>
<accession>A0A3N3ZRF4</accession>
<keyword evidence="6" id="KW-0560">Oxidoreductase</keyword>
<dbReference type="AlphaFoldDB" id="A0A3N3ZRF4"/>
<evidence type="ECO:0000256" key="3">
    <source>
        <dbReference type="ARBA" id="ARBA00022692"/>
    </source>
</evidence>
<evidence type="ECO:0000256" key="2">
    <source>
        <dbReference type="ARBA" id="ARBA00022475"/>
    </source>
</evidence>
<evidence type="ECO:0000256" key="6">
    <source>
        <dbReference type="ARBA" id="ARBA00023002"/>
    </source>
</evidence>
<evidence type="ECO:0000256" key="8">
    <source>
        <dbReference type="ARBA" id="ARBA00023133"/>
    </source>
</evidence>
<gene>
    <name evidence="13" type="ORF">EDL96_05515</name>
</gene>
<feature type="transmembrane region" description="Helical" evidence="12">
    <location>
        <begin position="269"/>
        <end position="288"/>
    </location>
</feature>
<evidence type="ECO:0000256" key="9">
    <source>
        <dbReference type="ARBA" id="ARBA00023136"/>
    </source>
</evidence>
<keyword evidence="14" id="KW-1185">Reference proteome</keyword>
<comment type="caution">
    <text evidence="13">The sequence shown here is derived from an EMBL/GenBank/DDBJ whole genome shotgun (WGS) entry which is preliminary data.</text>
</comment>
<keyword evidence="5 12" id="KW-1133">Transmembrane helix</keyword>
<feature type="transmembrane region" description="Helical" evidence="12">
    <location>
        <begin position="86"/>
        <end position="103"/>
    </location>
</feature>
<evidence type="ECO:0000256" key="12">
    <source>
        <dbReference type="SAM" id="Phobius"/>
    </source>
</evidence>
<evidence type="ECO:0000256" key="1">
    <source>
        <dbReference type="ARBA" id="ARBA00004141"/>
    </source>
</evidence>
<keyword evidence="7" id="KW-0408">Iron</keyword>
<sequence length="338" mass="36081">MKGGREAKDVRRKISDFLFRTQVDGWVRATAWASLLANSLLILTGGLVRLTGSGLGCPTWPRCTDDSWTSTAAMGIHGAIEFGNRLLTFVLTLVAIAAFLAVIRMRKERPDLFRLTLVLGLGIPLQAVVGGITVRTGLNPWIVGIHFMLSAAMIYLSAILVNRCRRAGLPEVDAKEQPGQARHARGIIRATALGMAFLTLLIVYLGTLVTGTGPHSGDSGEIARHAFDAVVIARAHALPVYVLVALLVLSLIAGRIVGRNGWPRPIWNAYATVLCVLVFQAAVGFYQYFNGLPIVAVCLHLVGSATLVAVVAFAVEKAFALTADPAAVTTSPVTDPTH</sequence>
<dbReference type="GO" id="GO:0016020">
    <property type="term" value="C:membrane"/>
    <property type="evidence" value="ECO:0007669"/>
    <property type="project" value="UniProtKB-SubCell"/>
</dbReference>
<feature type="transmembrane region" description="Helical" evidence="12">
    <location>
        <begin position="238"/>
        <end position="257"/>
    </location>
</feature>
<dbReference type="OrthoDB" id="5241540at2"/>
<dbReference type="GO" id="GO:0046872">
    <property type="term" value="F:metal ion binding"/>
    <property type="evidence" value="ECO:0007669"/>
    <property type="project" value="UniProtKB-KW"/>
</dbReference>
<evidence type="ECO:0000256" key="7">
    <source>
        <dbReference type="ARBA" id="ARBA00023004"/>
    </source>
</evidence>
<dbReference type="Proteomes" id="UP000270616">
    <property type="component" value="Unassembled WGS sequence"/>
</dbReference>
<dbReference type="PANTHER" id="PTHR35457">
    <property type="entry name" value="HEME A SYNTHASE"/>
    <property type="match status" value="1"/>
</dbReference>
<keyword evidence="4" id="KW-0479">Metal-binding</keyword>
<dbReference type="Pfam" id="PF02628">
    <property type="entry name" value="COX15-CtaA"/>
    <property type="match status" value="1"/>
</dbReference>
<keyword evidence="2" id="KW-1003">Cell membrane</keyword>
<dbReference type="InterPro" id="IPR003780">
    <property type="entry name" value="COX15/CtaA_fam"/>
</dbReference>